<feature type="domain" description="NACHT LRR and PYD" evidence="7">
    <location>
        <begin position="284"/>
        <end position="397"/>
    </location>
</feature>
<dbReference type="Gene3D" id="3.80.10.10">
    <property type="entry name" value="Ribonuclease Inhibitor"/>
    <property type="match status" value="2"/>
</dbReference>
<dbReference type="InterPro" id="IPR001611">
    <property type="entry name" value="Leu-rich_rpt"/>
</dbReference>
<dbReference type="InterPro" id="IPR041267">
    <property type="entry name" value="NLRP_HD2"/>
</dbReference>
<evidence type="ECO:0000256" key="1">
    <source>
        <dbReference type="ARBA" id="ARBA00008665"/>
    </source>
</evidence>
<dbReference type="PROSITE" id="PS51450">
    <property type="entry name" value="LRR"/>
    <property type="match status" value="1"/>
</dbReference>
<name>A0ABQ0EWW1_APOSI</name>
<sequence>MLAWSEGVVFQNKFSYIFYFCCQEVKTLKRASLAQLISTEWPTASAPIAEILSQPEKVLFIIDSLEVMECDMSERESELCANCTEKQPVNALLSSLLRRKMLPESSFLISATPETFEKMKNRIKCTNMDIITGYDESNIKMYFHSLFQDRNRAQEVFSLVRGNERLFSVCQVPVLCWMVATCLKRETEKGRDSASICRCTTSLYTTHIFNLFIPQCAHSPSKKSQDQLQGLCSLAAEGMWTDTFVFGEEALRRNGIMDSDIPTLLDIGILEKRKESENSYIFLHPSVQEVCAAIFYLLKSHVDHPSQDVKSIETLMFTFLRKVKVQWIFWGCFIFGLLHESEQKKLEAFFGHQLSQEIKHQLYQCLETISGNEELQEQIDGLRLFSCLFEMDDEAFLVRAMNCMEQINFVAKDYSDVTVAAHCLKHCSTLKKLSFSTQNVLSEEQEHSYTEKLLICWHHMCSVLKSCKDIHVLQLKDTNLKETALLVLYNHLKYPSCTLKELAVNNVTFLCDDNHLFFELIQNQCSQHLNLSLTFLSHSDVKMLCDDQSSILDTHVVVYYHLQLQFHRILYLLTSAGTWLAACNLSPDDCKVFASVLISNKTLKHLNLSSNNLDKGISPLYKALCHPDCVLKHLSIIRNPETED</sequence>
<dbReference type="InterPro" id="IPR032675">
    <property type="entry name" value="LRR_dom_sf"/>
</dbReference>
<dbReference type="InterPro" id="IPR041075">
    <property type="entry name" value="NOD1/2_WH"/>
</dbReference>
<evidence type="ECO:0000256" key="4">
    <source>
        <dbReference type="ARBA" id="ARBA00022741"/>
    </source>
</evidence>
<evidence type="ECO:0000256" key="3">
    <source>
        <dbReference type="ARBA" id="ARBA00022737"/>
    </source>
</evidence>
<reference evidence="9 10" key="1">
    <citation type="submission" date="2024-08" db="EMBL/GenBank/DDBJ databases">
        <title>The draft genome of Apodemus speciosus.</title>
        <authorList>
            <person name="Nabeshima K."/>
            <person name="Suzuki S."/>
            <person name="Onuma M."/>
        </authorList>
    </citation>
    <scope>NUCLEOTIDE SEQUENCE [LARGE SCALE GENOMIC DNA]</scope>
    <source>
        <strain evidence="9">IB14-021</strain>
    </source>
</reference>
<evidence type="ECO:0000256" key="5">
    <source>
        <dbReference type="ARBA" id="ARBA00022840"/>
    </source>
</evidence>
<dbReference type="Pfam" id="PF17779">
    <property type="entry name" value="WHD_NOD2"/>
    <property type="match status" value="1"/>
</dbReference>
<evidence type="ECO:0000313" key="9">
    <source>
        <dbReference type="EMBL" id="GAB1291523.1"/>
    </source>
</evidence>
<proteinExistence type="inferred from homology"/>
<dbReference type="Pfam" id="PF17776">
    <property type="entry name" value="NLRC4_HD2"/>
    <property type="match status" value="1"/>
</dbReference>
<evidence type="ECO:0000259" key="6">
    <source>
        <dbReference type="Pfam" id="PF05729"/>
    </source>
</evidence>
<organism evidence="9 10">
    <name type="scientific">Apodemus speciosus</name>
    <name type="common">Large Japanese field mouse</name>
    <dbReference type="NCBI Taxonomy" id="105296"/>
    <lineage>
        <taxon>Eukaryota</taxon>
        <taxon>Metazoa</taxon>
        <taxon>Chordata</taxon>
        <taxon>Craniata</taxon>
        <taxon>Vertebrata</taxon>
        <taxon>Euteleostomi</taxon>
        <taxon>Mammalia</taxon>
        <taxon>Eutheria</taxon>
        <taxon>Euarchontoglires</taxon>
        <taxon>Glires</taxon>
        <taxon>Rodentia</taxon>
        <taxon>Myomorpha</taxon>
        <taxon>Muroidea</taxon>
        <taxon>Muridae</taxon>
        <taxon>Murinae</taxon>
        <taxon>Apodemus</taxon>
    </lineage>
</organism>
<keyword evidence="5" id="KW-0067">ATP-binding</keyword>
<dbReference type="InterPro" id="IPR027417">
    <property type="entry name" value="P-loop_NTPase"/>
</dbReference>
<comment type="similarity">
    <text evidence="1">Belongs to the NLRP family.</text>
</comment>
<dbReference type="PANTHER" id="PTHR45690:SF6">
    <property type="entry name" value="NACHT, LRR AND PYD DOMAINS-CONTAINING PROTEIN 4"/>
    <property type="match status" value="1"/>
</dbReference>
<dbReference type="PANTHER" id="PTHR45690">
    <property type="entry name" value="NACHT, LRR AND PYD DOMAINS-CONTAINING PROTEIN 12"/>
    <property type="match status" value="1"/>
</dbReference>
<evidence type="ECO:0000259" key="7">
    <source>
        <dbReference type="Pfam" id="PF17776"/>
    </source>
</evidence>
<accession>A0ABQ0EWW1</accession>
<evidence type="ECO:0000259" key="8">
    <source>
        <dbReference type="Pfam" id="PF17779"/>
    </source>
</evidence>
<dbReference type="InterPro" id="IPR050637">
    <property type="entry name" value="NLRP_innate_immun_reg"/>
</dbReference>
<keyword evidence="10" id="KW-1185">Reference proteome</keyword>
<protein>
    <submittedName>
        <fullName evidence="9">NACHT, LRR and PYD domains-containing protein 4C</fullName>
    </submittedName>
</protein>
<feature type="domain" description="NOD1/2 winged helix" evidence="8">
    <location>
        <begin position="226"/>
        <end position="282"/>
    </location>
</feature>
<dbReference type="SUPFAM" id="SSF52047">
    <property type="entry name" value="RNI-like"/>
    <property type="match status" value="1"/>
</dbReference>
<keyword evidence="2" id="KW-0433">Leucine-rich repeat</keyword>
<dbReference type="Pfam" id="PF05729">
    <property type="entry name" value="NACHT"/>
    <property type="match status" value="1"/>
</dbReference>
<comment type="caution">
    <text evidence="9">The sequence shown here is derived from an EMBL/GenBank/DDBJ whole genome shotgun (WGS) entry which is preliminary data.</text>
</comment>
<evidence type="ECO:0000313" key="10">
    <source>
        <dbReference type="Proteomes" id="UP001623349"/>
    </source>
</evidence>
<dbReference type="InterPro" id="IPR007111">
    <property type="entry name" value="NACHT_NTPase"/>
</dbReference>
<dbReference type="Proteomes" id="UP001623349">
    <property type="component" value="Unassembled WGS sequence"/>
</dbReference>
<keyword evidence="4" id="KW-0547">Nucleotide-binding</keyword>
<dbReference type="EMBL" id="BAAFST010000007">
    <property type="protein sequence ID" value="GAB1291523.1"/>
    <property type="molecule type" value="Genomic_DNA"/>
</dbReference>
<feature type="domain" description="NACHT" evidence="6">
    <location>
        <begin position="1"/>
        <end position="149"/>
    </location>
</feature>
<dbReference type="Gene3D" id="3.40.50.300">
    <property type="entry name" value="P-loop containing nucleotide triphosphate hydrolases"/>
    <property type="match status" value="1"/>
</dbReference>
<keyword evidence="3" id="KW-0677">Repeat</keyword>
<gene>
    <name evidence="9" type="ORF">APTSU1_000675300</name>
</gene>
<evidence type="ECO:0000256" key="2">
    <source>
        <dbReference type="ARBA" id="ARBA00022614"/>
    </source>
</evidence>